<dbReference type="EMBL" id="FOXF01000047">
    <property type="protein sequence ID" value="SFP63902.1"/>
    <property type="molecule type" value="Genomic_DNA"/>
</dbReference>
<dbReference type="Gene3D" id="3.60.140.10">
    <property type="entry name" value="CNF1/YfiH-like putative cysteine hydrolases"/>
    <property type="match status" value="1"/>
</dbReference>
<dbReference type="CDD" id="cd16833">
    <property type="entry name" value="YfiH"/>
    <property type="match status" value="1"/>
</dbReference>
<proteinExistence type="inferred from homology"/>
<keyword evidence="6" id="KW-0862">Zinc</keyword>
<dbReference type="GO" id="GO:0017061">
    <property type="term" value="F:S-methyl-5-thioadenosine phosphorylase activity"/>
    <property type="evidence" value="ECO:0007669"/>
    <property type="project" value="UniProtKB-EC"/>
</dbReference>
<evidence type="ECO:0000313" key="12">
    <source>
        <dbReference type="Proteomes" id="UP000243745"/>
    </source>
</evidence>
<dbReference type="GO" id="GO:0005507">
    <property type="term" value="F:copper ion binding"/>
    <property type="evidence" value="ECO:0007669"/>
    <property type="project" value="TreeGrafter"/>
</dbReference>
<sequence length="261" mass="28134">MNCNRGDLSNKCDGVRIVSESSVIPGSVGMAFTTRKGGKSQKPFDGFNLGLHVGDNPVCVNDNRELLGDALPGVNQIIWLNQIHSCNVVKVDDSFSGVPDADASVTRKKGIALAIMTADCLPVLLAADDGSVVGAAHCGWRGLAGGVLKNSVESMDISPDRISAWLGPCIGPSAFEVGEIVRESFFRLNPQSERCFKVQPPKNGENKYLADLPALAEMELKRLGVTKVISSGLCTYSDGERFFSYRREQITGRMASLVWIR</sequence>
<dbReference type="InterPro" id="IPR011324">
    <property type="entry name" value="Cytotoxic_necrot_fac-like_cat"/>
</dbReference>
<keyword evidence="12" id="KW-1185">Reference proteome</keyword>
<evidence type="ECO:0000256" key="8">
    <source>
        <dbReference type="ARBA" id="ARBA00048968"/>
    </source>
</evidence>
<evidence type="ECO:0000256" key="1">
    <source>
        <dbReference type="ARBA" id="ARBA00000553"/>
    </source>
</evidence>
<comment type="catalytic activity">
    <reaction evidence="8">
        <text>adenosine + phosphate = alpha-D-ribose 1-phosphate + adenine</text>
        <dbReference type="Rhea" id="RHEA:27642"/>
        <dbReference type="ChEBI" id="CHEBI:16335"/>
        <dbReference type="ChEBI" id="CHEBI:16708"/>
        <dbReference type="ChEBI" id="CHEBI:43474"/>
        <dbReference type="ChEBI" id="CHEBI:57720"/>
        <dbReference type="EC" id="2.4.2.1"/>
    </reaction>
    <physiologicalReaction direction="left-to-right" evidence="8">
        <dbReference type="Rhea" id="RHEA:27643"/>
    </physiologicalReaction>
</comment>
<evidence type="ECO:0000256" key="6">
    <source>
        <dbReference type="ARBA" id="ARBA00022833"/>
    </source>
</evidence>
<dbReference type="PANTHER" id="PTHR30616">
    <property type="entry name" value="UNCHARACTERIZED PROTEIN YFIH"/>
    <property type="match status" value="1"/>
</dbReference>
<dbReference type="GO" id="GO:0016787">
    <property type="term" value="F:hydrolase activity"/>
    <property type="evidence" value="ECO:0007669"/>
    <property type="project" value="UniProtKB-KW"/>
</dbReference>
<dbReference type="InterPro" id="IPR003730">
    <property type="entry name" value="Cu_polyphenol_OxRdtase"/>
</dbReference>
<dbReference type="PANTHER" id="PTHR30616:SF2">
    <property type="entry name" value="PURINE NUCLEOSIDE PHOSPHORYLASE LACC1"/>
    <property type="match status" value="1"/>
</dbReference>
<dbReference type="Pfam" id="PF02578">
    <property type="entry name" value="Cu-oxidase_4"/>
    <property type="match status" value="1"/>
</dbReference>
<dbReference type="AlphaFoldDB" id="A0A662ZJ85"/>
<evidence type="ECO:0000256" key="10">
    <source>
        <dbReference type="RuleBase" id="RU361274"/>
    </source>
</evidence>
<evidence type="ECO:0000313" key="11">
    <source>
        <dbReference type="EMBL" id="SFP63902.1"/>
    </source>
</evidence>
<comment type="catalytic activity">
    <reaction evidence="9">
        <text>S-methyl-5'-thioadenosine + phosphate = 5-(methylsulfanyl)-alpha-D-ribose 1-phosphate + adenine</text>
        <dbReference type="Rhea" id="RHEA:11852"/>
        <dbReference type="ChEBI" id="CHEBI:16708"/>
        <dbReference type="ChEBI" id="CHEBI:17509"/>
        <dbReference type="ChEBI" id="CHEBI:43474"/>
        <dbReference type="ChEBI" id="CHEBI:58533"/>
        <dbReference type="EC" id="2.4.2.28"/>
    </reaction>
    <physiologicalReaction direction="left-to-right" evidence="9">
        <dbReference type="Rhea" id="RHEA:11853"/>
    </physiologicalReaction>
</comment>
<organism evidence="11 12">
    <name type="scientific">Ruminobacter amylophilus</name>
    <dbReference type="NCBI Taxonomy" id="867"/>
    <lineage>
        <taxon>Bacteria</taxon>
        <taxon>Pseudomonadati</taxon>
        <taxon>Pseudomonadota</taxon>
        <taxon>Gammaproteobacteria</taxon>
        <taxon>Aeromonadales</taxon>
        <taxon>Succinivibrionaceae</taxon>
        <taxon>Ruminobacter</taxon>
    </lineage>
</organism>
<keyword evidence="5" id="KW-0378">Hydrolase</keyword>
<keyword evidence="4" id="KW-0479">Metal-binding</keyword>
<dbReference type="RefSeq" id="WP_232218319.1">
    <property type="nucleotide sequence ID" value="NZ_FOXF01000047.1"/>
</dbReference>
<evidence type="ECO:0000256" key="9">
    <source>
        <dbReference type="ARBA" id="ARBA00049893"/>
    </source>
</evidence>
<dbReference type="InterPro" id="IPR038371">
    <property type="entry name" value="Cu_polyphenol_OxRdtase_sf"/>
</dbReference>
<evidence type="ECO:0000256" key="3">
    <source>
        <dbReference type="ARBA" id="ARBA00022679"/>
    </source>
</evidence>
<reference evidence="11 12" key="1">
    <citation type="submission" date="2016-10" db="EMBL/GenBank/DDBJ databases">
        <authorList>
            <person name="Varghese N."/>
            <person name="Submissions S."/>
        </authorList>
    </citation>
    <scope>NUCLEOTIDE SEQUENCE [LARGE SCALE GENOMIC DNA]</scope>
    <source>
        <strain evidence="11 12">DSM 1361</strain>
    </source>
</reference>
<dbReference type="NCBIfam" id="TIGR00726">
    <property type="entry name" value="peptidoglycan editing factor PgeF"/>
    <property type="match status" value="1"/>
</dbReference>
<evidence type="ECO:0000256" key="7">
    <source>
        <dbReference type="ARBA" id="ARBA00047989"/>
    </source>
</evidence>
<protein>
    <recommendedName>
        <fullName evidence="10">Purine nucleoside phosphorylase</fullName>
    </recommendedName>
</protein>
<accession>A0A662ZJ85</accession>
<evidence type="ECO:0000256" key="5">
    <source>
        <dbReference type="ARBA" id="ARBA00022801"/>
    </source>
</evidence>
<comment type="catalytic activity">
    <reaction evidence="7">
        <text>adenosine + H2O + H(+) = inosine + NH4(+)</text>
        <dbReference type="Rhea" id="RHEA:24408"/>
        <dbReference type="ChEBI" id="CHEBI:15377"/>
        <dbReference type="ChEBI" id="CHEBI:15378"/>
        <dbReference type="ChEBI" id="CHEBI:16335"/>
        <dbReference type="ChEBI" id="CHEBI:17596"/>
        <dbReference type="ChEBI" id="CHEBI:28938"/>
        <dbReference type="EC" id="3.5.4.4"/>
    </reaction>
    <physiologicalReaction direction="left-to-right" evidence="7">
        <dbReference type="Rhea" id="RHEA:24409"/>
    </physiologicalReaction>
</comment>
<dbReference type="SUPFAM" id="SSF64438">
    <property type="entry name" value="CNF1/YfiH-like putative cysteine hydrolases"/>
    <property type="match status" value="1"/>
</dbReference>
<evidence type="ECO:0000256" key="4">
    <source>
        <dbReference type="ARBA" id="ARBA00022723"/>
    </source>
</evidence>
<gene>
    <name evidence="11" type="ORF">SAMN02910344_01935</name>
</gene>
<comment type="similarity">
    <text evidence="2 10">Belongs to the purine nucleoside phosphorylase YfiH/LACC1 family.</text>
</comment>
<keyword evidence="3" id="KW-0808">Transferase</keyword>
<name>A0A662ZJ85_9GAMM</name>
<dbReference type="Proteomes" id="UP000243745">
    <property type="component" value="Unassembled WGS sequence"/>
</dbReference>
<comment type="catalytic activity">
    <reaction evidence="1">
        <text>inosine + phosphate = alpha-D-ribose 1-phosphate + hypoxanthine</text>
        <dbReference type="Rhea" id="RHEA:27646"/>
        <dbReference type="ChEBI" id="CHEBI:17368"/>
        <dbReference type="ChEBI" id="CHEBI:17596"/>
        <dbReference type="ChEBI" id="CHEBI:43474"/>
        <dbReference type="ChEBI" id="CHEBI:57720"/>
        <dbReference type="EC" id="2.4.2.1"/>
    </reaction>
    <physiologicalReaction direction="left-to-right" evidence="1">
        <dbReference type="Rhea" id="RHEA:27647"/>
    </physiologicalReaction>
</comment>
<evidence type="ECO:0000256" key="2">
    <source>
        <dbReference type="ARBA" id="ARBA00007353"/>
    </source>
</evidence>